<evidence type="ECO:0000313" key="2">
    <source>
        <dbReference type="Proteomes" id="UP000094849"/>
    </source>
</evidence>
<dbReference type="STRING" id="1818881.A3196_01775"/>
<accession>A0A1E2ULK8</accession>
<dbReference type="RefSeq" id="WP_069003688.1">
    <property type="nucleotide sequence ID" value="NZ_LVJW01000006.1"/>
</dbReference>
<evidence type="ECO:0000313" key="1">
    <source>
        <dbReference type="EMBL" id="ODB95591.1"/>
    </source>
</evidence>
<dbReference type="AlphaFoldDB" id="A0A1E2ULK8"/>
<comment type="caution">
    <text evidence="1">The sequence shown here is derived from an EMBL/GenBank/DDBJ whole genome shotgun (WGS) entry which is preliminary data.</text>
</comment>
<proteinExistence type="predicted"/>
<dbReference type="OrthoDB" id="5794343at2"/>
<protein>
    <submittedName>
        <fullName evidence="1">Uncharacterized protein</fullName>
    </submittedName>
</protein>
<organism evidence="1 2">
    <name type="scientific">Candidatus Thiodiazotropha endoloripes</name>
    <dbReference type="NCBI Taxonomy" id="1818881"/>
    <lineage>
        <taxon>Bacteria</taxon>
        <taxon>Pseudomonadati</taxon>
        <taxon>Pseudomonadota</taxon>
        <taxon>Gammaproteobacteria</taxon>
        <taxon>Chromatiales</taxon>
        <taxon>Sedimenticolaceae</taxon>
        <taxon>Candidatus Thiodiazotropha</taxon>
    </lineage>
</organism>
<sequence>MGDPPHDLVKHRDIHFVELHPDPNQAGTASSLLADVSGIIKTNPVSPTLLQIQYELMEVSLEQIETGLTAMGLHIDNRLLYRLKRALYYYTEDTERANLGCNRSDSKCTRMIFADRYQRMNHQLRDQRPEHWRKYL</sequence>
<dbReference type="Proteomes" id="UP000094849">
    <property type="component" value="Unassembled WGS sequence"/>
</dbReference>
<keyword evidence="2" id="KW-1185">Reference proteome</keyword>
<gene>
    <name evidence="1" type="ORF">A3196_01775</name>
</gene>
<name>A0A1E2ULK8_9GAMM</name>
<reference evidence="1 2" key="1">
    <citation type="submission" date="2016-03" db="EMBL/GenBank/DDBJ databases">
        <title>Chemosynthetic sulphur-oxidizing symbionts of marine invertebrate animals are capable of nitrogen fixation.</title>
        <authorList>
            <person name="Petersen J.M."/>
            <person name="Kemper A."/>
            <person name="Gruber-Vodicka H."/>
            <person name="Cardini U."/>
            <person name="Geest Mvander."/>
            <person name="Kleiner M."/>
            <person name="Bulgheresi S."/>
            <person name="Fussmann M."/>
            <person name="Herbold C."/>
            <person name="Seah B.K.B."/>
            <person name="Antony C.Paul."/>
            <person name="Liu D."/>
            <person name="Belitz A."/>
            <person name="Weber M."/>
        </authorList>
    </citation>
    <scope>NUCLEOTIDE SEQUENCE [LARGE SCALE GENOMIC DNA]</scope>
    <source>
        <strain evidence="1">G_D</strain>
    </source>
</reference>
<dbReference type="EMBL" id="LVJZ01000003">
    <property type="protein sequence ID" value="ODB95591.1"/>
    <property type="molecule type" value="Genomic_DNA"/>
</dbReference>